<protein>
    <submittedName>
        <fullName evidence="2">Uncharacterized protein</fullName>
    </submittedName>
</protein>
<organism evidence="2 3">
    <name type="scientific">Ciona savignyi</name>
    <name type="common">Pacific transparent sea squirt</name>
    <dbReference type="NCBI Taxonomy" id="51511"/>
    <lineage>
        <taxon>Eukaryota</taxon>
        <taxon>Metazoa</taxon>
        <taxon>Chordata</taxon>
        <taxon>Tunicata</taxon>
        <taxon>Ascidiacea</taxon>
        <taxon>Phlebobranchia</taxon>
        <taxon>Cionidae</taxon>
        <taxon>Ciona</taxon>
    </lineage>
</organism>
<dbReference type="OMA" id="CMESARM"/>
<keyword evidence="3" id="KW-1185">Reference proteome</keyword>
<reference evidence="2" key="3">
    <citation type="submission" date="2025-09" db="UniProtKB">
        <authorList>
            <consortium name="Ensembl"/>
        </authorList>
    </citation>
    <scope>IDENTIFICATION</scope>
</reference>
<reference evidence="2" key="2">
    <citation type="submission" date="2025-08" db="UniProtKB">
        <authorList>
            <consortium name="Ensembl"/>
        </authorList>
    </citation>
    <scope>IDENTIFICATION</scope>
</reference>
<feature type="compositionally biased region" description="Polar residues" evidence="1">
    <location>
        <begin position="63"/>
        <end position="72"/>
    </location>
</feature>
<proteinExistence type="predicted"/>
<dbReference type="GeneTree" id="ENSGT00390000013207"/>
<feature type="compositionally biased region" description="Basic residues" evidence="1">
    <location>
        <begin position="73"/>
        <end position="83"/>
    </location>
</feature>
<name>H2ZHV2_CIOSA</name>
<dbReference type="AlphaFoldDB" id="H2ZHV2"/>
<feature type="region of interest" description="Disordered" evidence="1">
    <location>
        <begin position="31"/>
        <end position="106"/>
    </location>
</feature>
<evidence type="ECO:0000313" key="2">
    <source>
        <dbReference type="Ensembl" id="ENSCSAVP00000017168.1"/>
    </source>
</evidence>
<dbReference type="eggNOG" id="ENOG502QPUU">
    <property type="taxonomic scope" value="Eukaryota"/>
</dbReference>
<evidence type="ECO:0000256" key="1">
    <source>
        <dbReference type="SAM" id="MobiDB-lite"/>
    </source>
</evidence>
<dbReference type="InParanoid" id="H2ZHV2"/>
<dbReference type="HOGENOM" id="CLU_724701_0_0_1"/>
<sequence length="382" mass="43795">MPPKNTKLAGRFDSRGYIRKVPSHLTKLASPEAAKMKQKPKNVTERCGYSKPEVEEHPGRTSVFLTETNSAQMKKKKSPKSRRPSSYYMSEHVSAQKQPGKTQTSSEWDEYVLGRLSKDTARWIVFENVPSSAQKERLDRLVRNKFGMKISNTHLVREEAEDTDIALIEQKKEEVIKRDLAEQRQKNKIKNLEKLHADPLLQQTFAQYYKLPRFLKQERSKIITVSDSVNQTAQNLQVKHLEPPPPPTMQDLLNPAAGKFINSTENAFEQQLYTNQAKPVYQKNGDKSRIIMDDLSEYQGQIQDIYPPNRALWASANGKKKKRNRSNGNTTRGLQRWRELPQPADFTSERGLNPPCMESARMEDFGSSKSTTLLNNAPMIHI</sequence>
<evidence type="ECO:0000313" key="3">
    <source>
        <dbReference type="Proteomes" id="UP000007875"/>
    </source>
</evidence>
<dbReference type="Ensembl" id="ENSCSAVT00000017355.1">
    <property type="protein sequence ID" value="ENSCSAVP00000017168.1"/>
    <property type="gene ID" value="ENSCSAVG00000010103.1"/>
</dbReference>
<feature type="compositionally biased region" description="Polar residues" evidence="1">
    <location>
        <begin position="93"/>
        <end position="106"/>
    </location>
</feature>
<accession>H2ZHV2</accession>
<dbReference type="Proteomes" id="UP000007875">
    <property type="component" value="Unassembled WGS sequence"/>
</dbReference>
<reference evidence="3" key="1">
    <citation type="submission" date="2003-08" db="EMBL/GenBank/DDBJ databases">
        <authorList>
            <person name="Birren B."/>
            <person name="Nusbaum C."/>
            <person name="Abebe A."/>
            <person name="Abouelleil A."/>
            <person name="Adekoya E."/>
            <person name="Ait-zahra M."/>
            <person name="Allen N."/>
            <person name="Allen T."/>
            <person name="An P."/>
            <person name="Anderson M."/>
            <person name="Anderson S."/>
            <person name="Arachchi H."/>
            <person name="Armbruster J."/>
            <person name="Bachantsang P."/>
            <person name="Baldwin J."/>
            <person name="Barry A."/>
            <person name="Bayul T."/>
            <person name="Blitshsteyn B."/>
            <person name="Bloom T."/>
            <person name="Blye J."/>
            <person name="Boguslavskiy L."/>
            <person name="Borowsky M."/>
            <person name="Boukhgalter B."/>
            <person name="Brunache A."/>
            <person name="Butler J."/>
            <person name="Calixte N."/>
            <person name="Calvo S."/>
            <person name="Camarata J."/>
            <person name="Campo K."/>
            <person name="Chang J."/>
            <person name="Cheshatsang Y."/>
            <person name="Citroen M."/>
            <person name="Collymore A."/>
            <person name="Considine T."/>
            <person name="Cook A."/>
            <person name="Cooke P."/>
            <person name="Corum B."/>
            <person name="Cuomo C."/>
            <person name="David R."/>
            <person name="Dawoe T."/>
            <person name="Degray S."/>
            <person name="Dodge S."/>
            <person name="Dooley K."/>
            <person name="Dorje P."/>
            <person name="Dorjee K."/>
            <person name="Dorris L."/>
            <person name="Duffey N."/>
            <person name="Dupes A."/>
            <person name="Elkins T."/>
            <person name="Engels R."/>
            <person name="Erickson J."/>
            <person name="Farina A."/>
            <person name="Faro S."/>
            <person name="Ferreira P."/>
            <person name="Fischer H."/>
            <person name="Fitzgerald M."/>
            <person name="Foley K."/>
            <person name="Gage D."/>
            <person name="Galagan J."/>
            <person name="Gearin G."/>
            <person name="Gnerre S."/>
            <person name="Gnirke A."/>
            <person name="Goyette A."/>
            <person name="Graham J."/>
            <person name="Grandbois E."/>
            <person name="Gyaltsen K."/>
            <person name="Hafez N."/>
            <person name="Hagopian D."/>
            <person name="Hagos B."/>
            <person name="Hall J."/>
            <person name="Hatcher B."/>
            <person name="Heller A."/>
            <person name="Higgins H."/>
            <person name="Honan T."/>
            <person name="Horn A."/>
            <person name="Houde N."/>
            <person name="Hughes L."/>
            <person name="Hulme W."/>
            <person name="Husby E."/>
            <person name="Iliev I."/>
            <person name="Jaffe D."/>
            <person name="Jones C."/>
            <person name="Kamal M."/>
            <person name="Kamat A."/>
            <person name="Kamvysselis M."/>
            <person name="Karlsson E."/>
            <person name="Kells C."/>
            <person name="Kieu A."/>
            <person name="Kisner P."/>
            <person name="Kodira C."/>
            <person name="Kulbokas E."/>
            <person name="Labutti K."/>
            <person name="Lama D."/>
            <person name="Landers T."/>
            <person name="Leger J."/>
            <person name="Levine S."/>
            <person name="Lewis D."/>
            <person name="Lewis T."/>
            <person name="Lindblad-toh K."/>
            <person name="Liu X."/>
            <person name="Lokyitsang T."/>
            <person name="Lokyitsang Y."/>
            <person name="Lucien O."/>
            <person name="Lui A."/>
            <person name="Ma L.J."/>
            <person name="Mabbitt R."/>
            <person name="Macdonald J."/>
            <person name="Maclean C."/>
            <person name="Major J."/>
            <person name="Manning J."/>
            <person name="Marabella R."/>
            <person name="Maru K."/>
            <person name="Matthews C."/>
            <person name="Mauceli E."/>
            <person name="Mccarthy M."/>
            <person name="Mcdonough S."/>
            <person name="Mcghee T."/>
            <person name="Meldrim J."/>
            <person name="Meneus L."/>
            <person name="Mesirov J."/>
            <person name="Mihalev A."/>
            <person name="Mihova T."/>
            <person name="Mikkelsen T."/>
            <person name="Mlenga V."/>
            <person name="Moru K."/>
            <person name="Mozes J."/>
            <person name="Mulrain L."/>
            <person name="Munson G."/>
            <person name="Naylor J."/>
            <person name="Newes C."/>
            <person name="Nguyen C."/>
            <person name="Nguyen N."/>
            <person name="Nguyen T."/>
            <person name="Nicol R."/>
            <person name="Nielsen C."/>
            <person name="Nizzari M."/>
            <person name="Norbu C."/>
            <person name="Norbu N."/>
            <person name="O'donnell P."/>
            <person name="Okoawo O."/>
            <person name="O'leary S."/>
            <person name="Omotosho B."/>
            <person name="O'neill K."/>
            <person name="Osman S."/>
            <person name="Parker S."/>
            <person name="Perrin D."/>
            <person name="Phunkhang P."/>
            <person name="Piqani B."/>
            <person name="Purcell S."/>
            <person name="Rachupka T."/>
            <person name="Ramasamy U."/>
            <person name="Rameau R."/>
            <person name="Ray V."/>
            <person name="Raymond C."/>
            <person name="Retta R."/>
            <person name="Richardson S."/>
            <person name="Rise C."/>
            <person name="Rodriguez J."/>
            <person name="Rogers J."/>
            <person name="Rogov P."/>
            <person name="Rutman M."/>
            <person name="Schupbach R."/>
            <person name="Seaman C."/>
            <person name="Settipalli S."/>
            <person name="Sharpe T."/>
            <person name="Sheridan J."/>
            <person name="Sherpa N."/>
            <person name="Shi J."/>
            <person name="Smirnov S."/>
            <person name="Smith C."/>
            <person name="Sougnez C."/>
            <person name="Spencer B."/>
            <person name="Stalker J."/>
            <person name="Stange-thomann N."/>
            <person name="Stavropoulos S."/>
            <person name="Stetson K."/>
            <person name="Stone C."/>
            <person name="Stone S."/>
            <person name="Stubbs M."/>
            <person name="Talamas J."/>
            <person name="Tchuinga P."/>
            <person name="Tenzing P."/>
            <person name="Tesfaye S."/>
            <person name="Theodore J."/>
            <person name="Thoulutsang Y."/>
            <person name="Topham K."/>
            <person name="Towey S."/>
            <person name="Tsamla T."/>
            <person name="Tsomo N."/>
            <person name="Vallee D."/>
            <person name="Vassiliev H."/>
            <person name="Venkataraman V."/>
            <person name="Vinson J."/>
            <person name="Vo A."/>
            <person name="Wade C."/>
            <person name="Wang S."/>
            <person name="Wangchuk T."/>
            <person name="Wangdi T."/>
            <person name="Whittaker C."/>
            <person name="Wilkinson J."/>
            <person name="Wu Y."/>
            <person name="Wyman D."/>
            <person name="Yadav S."/>
            <person name="Yang S."/>
            <person name="Yang X."/>
            <person name="Yeager S."/>
            <person name="Yee E."/>
            <person name="Young G."/>
            <person name="Zainoun J."/>
            <person name="Zembeck L."/>
            <person name="Zimmer A."/>
            <person name="Zody M."/>
            <person name="Lander E."/>
        </authorList>
    </citation>
    <scope>NUCLEOTIDE SEQUENCE [LARGE SCALE GENOMIC DNA]</scope>
</reference>